<evidence type="ECO:0000313" key="1">
    <source>
        <dbReference type="EMBL" id="MBK1621269.1"/>
    </source>
</evidence>
<comment type="caution">
    <text evidence="1">The sequence shown here is derived from an EMBL/GenBank/DDBJ whole genome shotgun (WGS) entry which is preliminary data.</text>
</comment>
<proteinExistence type="predicted"/>
<evidence type="ECO:0000313" key="2">
    <source>
        <dbReference type="Proteomes" id="UP001138768"/>
    </source>
</evidence>
<sequence length="131" mass="14582">MSVDVVQLYYPTGDDSGSHKQPWTRVRVEAPVDADLTVHARDQRHDKTPTWLPRTTGDAAFEAKYILYAPPALDLQEALPAPARAAFVRADPSATLSGGYVWWMRVKHVRDPELMVAVVEACLAVARATRR</sequence>
<keyword evidence="2" id="KW-1185">Reference proteome</keyword>
<gene>
    <name evidence="1" type="ORF">CKO42_23195</name>
</gene>
<name>A0A9X1B6L3_9GAMM</name>
<dbReference type="AlphaFoldDB" id="A0A9X1B6L3"/>
<organism evidence="1 2">
    <name type="scientific">Lamprobacter modestohalophilus</name>
    <dbReference type="NCBI Taxonomy" id="1064514"/>
    <lineage>
        <taxon>Bacteria</taxon>
        <taxon>Pseudomonadati</taxon>
        <taxon>Pseudomonadota</taxon>
        <taxon>Gammaproteobacteria</taxon>
        <taxon>Chromatiales</taxon>
        <taxon>Chromatiaceae</taxon>
        <taxon>Lamprobacter</taxon>
    </lineage>
</organism>
<accession>A0A9X1B6L3</accession>
<dbReference type="EMBL" id="NRRY01000065">
    <property type="protein sequence ID" value="MBK1621269.1"/>
    <property type="molecule type" value="Genomic_DNA"/>
</dbReference>
<dbReference type="Proteomes" id="UP001138768">
    <property type="component" value="Unassembled WGS sequence"/>
</dbReference>
<dbReference type="RefSeq" id="WP_200249828.1">
    <property type="nucleotide sequence ID" value="NZ_NRRY01000065.1"/>
</dbReference>
<reference evidence="1 2" key="1">
    <citation type="journal article" date="2020" name="Microorganisms">
        <title>Osmotic Adaptation and Compatible Solute Biosynthesis of Phototrophic Bacteria as Revealed from Genome Analyses.</title>
        <authorList>
            <person name="Imhoff J.F."/>
            <person name="Rahn T."/>
            <person name="Kunzel S."/>
            <person name="Keller A."/>
            <person name="Neulinger S.C."/>
        </authorList>
    </citation>
    <scope>NUCLEOTIDE SEQUENCE [LARGE SCALE GENOMIC DNA]</scope>
    <source>
        <strain evidence="1 2">DSM 25653</strain>
    </source>
</reference>
<protein>
    <submittedName>
        <fullName evidence="1">Uncharacterized protein</fullName>
    </submittedName>
</protein>